<dbReference type="SMART" id="SM00028">
    <property type="entry name" value="TPR"/>
    <property type="match status" value="7"/>
</dbReference>
<dbReference type="PROSITE" id="PS50293">
    <property type="entry name" value="TPR_REGION"/>
    <property type="match status" value="2"/>
</dbReference>
<feature type="domain" description="CHAT" evidence="5">
    <location>
        <begin position="544"/>
        <end position="709"/>
    </location>
</feature>
<dbReference type="PROSITE" id="PS50005">
    <property type="entry name" value="TPR"/>
    <property type="match status" value="4"/>
</dbReference>
<feature type="coiled-coil region" evidence="4">
    <location>
        <begin position="95"/>
        <end position="153"/>
    </location>
</feature>
<proteinExistence type="predicted"/>
<gene>
    <name evidence="6" type="ORF">J3U87_04575</name>
</gene>
<dbReference type="AlphaFoldDB" id="A0A8A4TRB5"/>
<evidence type="ECO:0000313" key="7">
    <source>
        <dbReference type="Proteomes" id="UP000663929"/>
    </source>
</evidence>
<sequence length="720" mass="81284">MFPFFSIILLLTSISQEQEMNQEPIKSEQKLEQKDQVEIHKEIPNPSKTELPNLEERLAKLEETSRDSTAKKIREWSAFFLGSLATILSLCSFWISKRERKRNRLSQANQHLEKAWDHLGSPQNTPEILIDNVPAVRLNLKEAEKEINQALELAPKLPLVYIRRGDFYRSQGNEDKALNEYEKALALDPKLAQAYRKMGNIHHAKGNDEAALIDFSKAIEMDQSDYLSYYNRGIIYKFQQKFPEAILDFDQCIKQNPSFAAAWVNRGVVFKDQGDLDQAIADYTEALERDPSDDQVFFNRALAYKEKGKLYSAISDLRHSIGLRPDYQDAYYSRALIWKQMGHLDMAFADYVQFIELRNVVPPEDHQAVLEKLDQALRKNPGDIGALFNRALVLFKEKNLEKAVRDLEVCIRVITGESSATPERKSINPEKKTGQPIMGAEEADVSNSPTSVLKPGTLLGKKEFLPRTEVVFEIQNIPGPPDPCQPDRTTDLSERAAKGFSFRANELDRPLNMLIAVPNSKAHSFIDPQQVKQDIAKAWSCTPIAIELMEPACLNRLAARLREGEKIDILHVTAHGRYWPPTGMGYLFFEDGKGGVDAVDSLRFSKALTLPTCKRPDLVTLVACDSGRLSKQGVFFTRSVALELEKRGYPAIVGMQAAISPANAFAFSAAFYEKLNLGFHPEEALNEASQTIAKRDPHSLDWASPVLLGHRRSGSFFPRC</sequence>
<keyword evidence="4" id="KW-0175">Coiled coil</keyword>
<dbReference type="RefSeq" id="WP_237381850.1">
    <property type="nucleotide sequence ID" value="NZ_CP071793.1"/>
</dbReference>
<dbReference type="InterPro" id="IPR024983">
    <property type="entry name" value="CHAT_dom"/>
</dbReference>
<dbReference type="InterPro" id="IPR011990">
    <property type="entry name" value="TPR-like_helical_dom_sf"/>
</dbReference>
<dbReference type="PANTHER" id="PTHR44858">
    <property type="entry name" value="TETRATRICOPEPTIDE REPEAT PROTEIN 6"/>
    <property type="match status" value="1"/>
</dbReference>
<feature type="repeat" description="TPR" evidence="3">
    <location>
        <begin position="260"/>
        <end position="293"/>
    </location>
</feature>
<keyword evidence="7" id="KW-1185">Reference proteome</keyword>
<evidence type="ECO:0000256" key="3">
    <source>
        <dbReference type="PROSITE-ProRule" id="PRU00339"/>
    </source>
</evidence>
<feature type="repeat" description="TPR" evidence="3">
    <location>
        <begin position="192"/>
        <end position="225"/>
    </location>
</feature>
<accession>A0A8A4TRB5</accession>
<dbReference type="SUPFAM" id="SSF48452">
    <property type="entry name" value="TPR-like"/>
    <property type="match status" value="1"/>
</dbReference>
<evidence type="ECO:0000259" key="5">
    <source>
        <dbReference type="Pfam" id="PF12770"/>
    </source>
</evidence>
<reference evidence="6" key="1">
    <citation type="submission" date="2021-03" db="EMBL/GenBank/DDBJ databases">
        <title>Acanthopleuribacteraceae sp. M133.</title>
        <authorList>
            <person name="Wang G."/>
        </authorList>
    </citation>
    <scope>NUCLEOTIDE SEQUENCE</scope>
    <source>
        <strain evidence="6">M133</strain>
    </source>
</reference>
<dbReference type="PANTHER" id="PTHR44858:SF1">
    <property type="entry name" value="UDP-N-ACETYLGLUCOSAMINE--PEPTIDE N-ACETYLGLUCOSAMINYLTRANSFERASE SPINDLY-RELATED"/>
    <property type="match status" value="1"/>
</dbReference>
<dbReference type="InterPro" id="IPR019734">
    <property type="entry name" value="TPR_rpt"/>
</dbReference>
<dbReference type="Pfam" id="PF12770">
    <property type="entry name" value="CHAT"/>
    <property type="match status" value="1"/>
</dbReference>
<keyword evidence="1" id="KW-0677">Repeat</keyword>
<evidence type="ECO:0000313" key="6">
    <source>
        <dbReference type="EMBL" id="QTD51724.1"/>
    </source>
</evidence>
<evidence type="ECO:0000256" key="2">
    <source>
        <dbReference type="ARBA" id="ARBA00022803"/>
    </source>
</evidence>
<protein>
    <submittedName>
        <fullName evidence="6">Tetratricopeptide repeat protein</fullName>
    </submittedName>
</protein>
<feature type="repeat" description="TPR" evidence="3">
    <location>
        <begin position="226"/>
        <end position="259"/>
    </location>
</feature>
<dbReference type="KEGG" id="scor:J3U87_04575"/>
<organism evidence="6 7">
    <name type="scientific">Sulfidibacter corallicola</name>
    <dbReference type="NCBI Taxonomy" id="2818388"/>
    <lineage>
        <taxon>Bacteria</taxon>
        <taxon>Pseudomonadati</taxon>
        <taxon>Acidobacteriota</taxon>
        <taxon>Holophagae</taxon>
        <taxon>Acanthopleuribacterales</taxon>
        <taxon>Acanthopleuribacteraceae</taxon>
        <taxon>Sulfidibacter</taxon>
    </lineage>
</organism>
<evidence type="ECO:0000256" key="4">
    <source>
        <dbReference type="SAM" id="Coils"/>
    </source>
</evidence>
<evidence type="ECO:0000256" key="1">
    <source>
        <dbReference type="ARBA" id="ARBA00022737"/>
    </source>
</evidence>
<feature type="repeat" description="TPR" evidence="3">
    <location>
        <begin position="158"/>
        <end position="191"/>
    </location>
</feature>
<keyword evidence="2 3" id="KW-0802">TPR repeat</keyword>
<dbReference type="Pfam" id="PF13181">
    <property type="entry name" value="TPR_8"/>
    <property type="match status" value="1"/>
</dbReference>
<dbReference type="InterPro" id="IPR050498">
    <property type="entry name" value="Ycf3"/>
</dbReference>
<name>A0A8A4TRB5_SULCO</name>
<dbReference type="Proteomes" id="UP000663929">
    <property type="component" value="Chromosome"/>
</dbReference>
<dbReference type="Pfam" id="PF00515">
    <property type="entry name" value="TPR_1"/>
    <property type="match status" value="2"/>
</dbReference>
<dbReference type="EMBL" id="CP071793">
    <property type="protein sequence ID" value="QTD51724.1"/>
    <property type="molecule type" value="Genomic_DNA"/>
</dbReference>
<dbReference type="Pfam" id="PF13414">
    <property type="entry name" value="TPR_11"/>
    <property type="match status" value="1"/>
</dbReference>
<dbReference type="Gene3D" id="1.25.40.10">
    <property type="entry name" value="Tetratricopeptide repeat domain"/>
    <property type="match status" value="4"/>
</dbReference>